<sequence>MESIRDRREACHSGSLLQSHAGRSFHVQTKQTIQLKLPLDRTSPFGVATLPFAHESSPVCGSTSTLSKRAGRLDSEYFRGES</sequence>
<evidence type="ECO:0000313" key="2">
    <source>
        <dbReference type="Proteomes" id="UP000266340"/>
    </source>
</evidence>
<reference evidence="1 2" key="1">
    <citation type="submission" date="2018-09" db="EMBL/GenBank/DDBJ databases">
        <title>Cohnella cavernae sp. nov., isolated from a karst cave.</title>
        <authorList>
            <person name="Zhu H."/>
        </authorList>
    </citation>
    <scope>NUCLEOTIDE SEQUENCE [LARGE SCALE GENOMIC DNA]</scope>
    <source>
        <strain evidence="1 2">K2E09-144</strain>
    </source>
</reference>
<organism evidence="1 2">
    <name type="scientific">Cohnella faecalis</name>
    <dbReference type="NCBI Taxonomy" id="2315694"/>
    <lineage>
        <taxon>Bacteria</taxon>
        <taxon>Bacillati</taxon>
        <taxon>Bacillota</taxon>
        <taxon>Bacilli</taxon>
        <taxon>Bacillales</taxon>
        <taxon>Paenibacillaceae</taxon>
        <taxon>Cohnella</taxon>
    </lineage>
</organism>
<dbReference type="AlphaFoldDB" id="A0A398CKN0"/>
<dbReference type="EMBL" id="QXJM01000030">
    <property type="protein sequence ID" value="RIE03866.1"/>
    <property type="molecule type" value="Genomic_DNA"/>
</dbReference>
<evidence type="ECO:0000313" key="1">
    <source>
        <dbReference type="EMBL" id="RIE03866.1"/>
    </source>
</evidence>
<name>A0A398CKN0_9BACL</name>
<keyword evidence="2" id="KW-1185">Reference proteome</keyword>
<gene>
    <name evidence="1" type="ORF">D3H35_09970</name>
</gene>
<proteinExistence type="predicted"/>
<protein>
    <submittedName>
        <fullName evidence="1">Uncharacterized protein</fullName>
    </submittedName>
</protein>
<accession>A0A398CKN0</accession>
<comment type="caution">
    <text evidence="1">The sequence shown here is derived from an EMBL/GenBank/DDBJ whole genome shotgun (WGS) entry which is preliminary data.</text>
</comment>
<dbReference type="RefSeq" id="WP_119148937.1">
    <property type="nucleotide sequence ID" value="NZ_QXJM01000030.1"/>
</dbReference>
<dbReference type="Proteomes" id="UP000266340">
    <property type="component" value="Unassembled WGS sequence"/>
</dbReference>